<gene>
    <name evidence="2" type="ORF">ENSA7_80050</name>
</gene>
<evidence type="ECO:0000256" key="1">
    <source>
        <dbReference type="SAM" id="SignalP"/>
    </source>
</evidence>
<organism evidence="2 3">
    <name type="scientific">Enhygromyxa salina</name>
    <dbReference type="NCBI Taxonomy" id="215803"/>
    <lineage>
        <taxon>Bacteria</taxon>
        <taxon>Pseudomonadati</taxon>
        <taxon>Myxococcota</taxon>
        <taxon>Polyangia</taxon>
        <taxon>Nannocystales</taxon>
        <taxon>Nannocystaceae</taxon>
        <taxon>Enhygromyxa</taxon>
    </lineage>
</organism>
<comment type="caution">
    <text evidence="2">The sequence shown here is derived from an EMBL/GenBank/DDBJ whole genome shotgun (WGS) entry which is preliminary data.</text>
</comment>
<reference evidence="2 3" key="1">
    <citation type="submission" date="2018-03" db="EMBL/GenBank/DDBJ databases">
        <title>Draft Genome Sequences of the Obligatory Marine Myxobacteria Enhygromyxa salina SWB007.</title>
        <authorList>
            <person name="Poehlein A."/>
            <person name="Moghaddam J.A."/>
            <person name="Harms H."/>
            <person name="Alanjari M."/>
            <person name="Koenig G.M."/>
            <person name="Daniel R."/>
            <person name="Schaeberle T.F."/>
        </authorList>
    </citation>
    <scope>NUCLEOTIDE SEQUENCE [LARGE SCALE GENOMIC DNA]</scope>
    <source>
        <strain evidence="2 3">SWB007</strain>
    </source>
</reference>
<dbReference type="AlphaFoldDB" id="A0A2S9XL62"/>
<sequence length="209" mass="23521">MQAHPRWRVRATRCLNGLTLLALAVSSAFIPATVSAELCTPCLSTGDSGYFVFYNNVANLEDVLVRAPSNNEVITGLKQLISDPTKFAFIRIQHAKYDVLRTSDPKDVVEIELAAWAYQRKDETASLTPTLLSASRKVWTKRKDPCNCDRRQLVDGETALEHLAAECFVLEKLKKATEMKQAQGQFYKIYYKLQGRQKEAQRSNPCYGG</sequence>
<evidence type="ECO:0008006" key="4">
    <source>
        <dbReference type="Google" id="ProtNLM"/>
    </source>
</evidence>
<name>A0A2S9XL62_9BACT</name>
<dbReference type="Proteomes" id="UP000238823">
    <property type="component" value="Unassembled WGS sequence"/>
</dbReference>
<dbReference type="EMBL" id="PVNL01000147">
    <property type="protein sequence ID" value="PRP93577.1"/>
    <property type="molecule type" value="Genomic_DNA"/>
</dbReference>
<accession>A0A2S9XL62</accession>
<evidence type="ECO:0000313" key="3">
    <source>
        <dbReference type="Proteomes" id="UP000238823"/>
    </source>
</evidence>
<proteinExistence type="predicted"/>
<protein>
    <recommendedName>
        <fullName evidence="4">Secreted protein</fullName>
    </recommendedName>
</protein>
<keyword evidence="1" id="KW-0732">Signal</keyword>
<feature type="signal peptide" evidence="1">
    <location>
        <begin position="1"/>
        <end position="36"/>
    </location>
</feature>
<feature type="chain" id="PRO_5015480789" description="Secreted protein" evidence="1">
    <location>
        <begin position="37"/>
        <end position="209"/>
    </location>
</feature>
<evidence type="ECO:0000313" key="2">
    <source>
        <dbReference type="EMBL" id="PRP93577.1"/>
    </source>
</evidence>